<protein>
    <recommendedName>
        <fullName evidence="4">Transmembrane protein</fullName>
    </recommendedName>
</protein>
<comment type="caution">
    <text evidence="2">The sequence shown here is derived from an EMBL/GenBank/DDBJ whole genome shotgun (WGS) entry which is preliminary data.</text>
</comment>
<reference evidence="2" key="1">
    <citation type="submission" date="2021-01" db="EMBL/GenBank/DDBJ databases">
        <authorList>
            <consortium name="Genoscope - CEA"/>
            <person name="William W."/>
        </authorList>
    </citation>
    <scope>NUCLEOTIDE SEQUENCE</scope>
</reference>
<organism evidence="2 3">
    <name type="scientific">Paramecium sonneborni</name>
    <dbReference type="NCBI Taxonomy" id="65129"/>
    <lineage>
        <taxon>Eukaryota</taxon>
        <taxon>Sar</taxon>
        <taxon>Alveolata</taxon>
        <taxon>Ciliophora</taxon>
        <taxon>Intramacronucleata</taxon>
        <taxon>Oligohymenophorea</taxon>
        <taxon>Peniculida</taxon>
        <taxon>Parameciidae</taxon>
        <taxon>Paramecium</taxon>
    </lineage>
</organism>
<keyword evidence="1" id="KW-1133">Transmembrane helix</keyword>
<sequence length="136" mass="16323">MKIILLYLLHSNKKVRNCNVDLILEKFYVMMLNLQEIANQIIIMVYYVGLIIMELLIVINFQLIFMMRVSNYYQIKKTKTNYKINEKIIKFKSTKNVLDSFKIWFCCNILNNKQKILKFSRNSNAENNLLNLLMQN</sequence>
<accession>A0A8S1RNN3</accession>
<evidence type="ECO:0000313" key="2">
    <source>
        <dbReference type="EMBL" id="CAD8129858.1"/>
    </source>
</evidence>
<dbReference type="AlphaFoldDB" id="A0A8S1RNN3"/>
<gene>
    <name evidence="2" type="ORF">PSON_ATCC_30995.1.T2470017</name>
</gene>
<keyword evidence="1" id="KW-0472">Membrane</keyword>
<evidence type="ECO:0000256" key="1">
    <source>
        <dbReference type="SAM" id="Phobius"/>
    </source>
</evidence>
<name>A0A8S1RNN3_9CILI</name>
<proteinExistence type="predicted"/>
<keyword evidence="3" id="KW-1185">Reference proteome</keyword>
<keyword evidence="1" id="KW-0812">Transmembrane</keyword>
<feature type="transmembrane region" description="Helical" evidence="1">
    <location>
        <begin position="41"/>
        <end position="67"/>
    </location>
</feature>
<dbReference type="EMBL" id="CAJJDN010000247">
    <property type="protein sequence ID" value="CAD8129858.1"/>
    <property type="molecule type" value="Genomic_DNA"/>
</dbReference>
<evidence type="ECO:0008006" key="4">
    <source>
        <dbReference type="Google" id="ProtNLM"/>
    </source>
</evidence>
<dbReference type="Proteomes" id="UP000692954">
    <property type="component" value="Unassembled WGS sequence"/>
</dbReference>
<evidence type="ECO:0000313" key="3">
    <source>
        <dbReference type="Proteomes" id="UP000692954"/>
    </source>
</evidence>